<comment type="caution">
    <text evidence="5">The sequence shown here is derived from an EMBL/GenBank/DDBJ whole genome shotgun (WGS) entry which is preliminary data.</text>
</comment>
<dbReference type="InterPro" id="IPR003833">
    <property type="entry name" value="CT_C_D"/>
</dbReference>
<sequence length="245" mass="27595">MYDRPRFLPAGDRAIVVEFGNEINPEINRRVRNLYLALQRSGIGGIGEMIPTYRSLLIYYDPMQLPLNQLIDYIQEVEADMERLKLPHPKIYVIPVIYGGEYGPDLEDVARYNQLTPGEVIQIHTATDYLIYMLGFAPGFPYLGGMSLRIATPRLKTPRTHIPAGSVGIADKQTGIYPIDSPGGWRIIGRTPVKLYDPYREPPVLLSAGNYVRFVSITAEDYHKIKAAVEQNTYTLQELPVELGG</sequence>
<protein>
    <submittedName>
        <fullName evidence="5">5-oxoprolinase subunit PxpB</fullName>
        <ecNumber evidence="5">3.5.2.9</ecNumber>
    </submittedName>
</protein>
<dbReference type="GO" id="GO:0017168">
    <property type="term" value="F:5-oxoprolinase (ATP-hydrolyzing) activity"/>
    <property type="evidence" value="ECO:0007669"/>
    <property type="project" value="UniProtKB-EC"/>
</dbReference>
<evidence type="ECO:0000259" key="4">
    <source>
        <dbReference type="SMART" id="SM00796"/>
    </source>
</evidence>
<accession>A0A494WRJ7</accession>
<dbReference type="PANTHER" id="PTHR34698">
    <property type="entry name" value="5-OXOPROLINASE SUBUNIT B"/>
    <property type="match status" value="1"/>
</dbReference>
<dbReference type="SUPFAM" id="SSF160467">
    <property type="entry name" value="PH0987 N-terminal domain-like"/>
    <property type="match status" value="1"/>
</dbReference>
<dbReference type="EC" id="3.5.2.9" evidence="5"/>
<evidence type="ECO:0000256" key="1">
    <source>
        <dbReference type="ARBA" id="ARBA00022741"/>
    </source>
</evidence>
<evidence type="ECO:0000313" key="5">
    <source>
        <dbReference type="EMBL" id="RKO65859.1"/>
    </source>
</evidence>
<gene>
    <name evidence="5" type="primary">pxpB</name>
    <name evidence="5" type="ORF">D7024_02060</name>
</gene>
<dbReference type="SUPFAM" id="SSF50891">
    <property type="entry name" value="Cyclophilin-like"/>
    <property type="match status" value="1"/>
</dbReference>
<keyword evidence="6" id="KW-1185">Reference proteome</keyword>
<dbReference type="Pfam" id="PF02682">
    <property type="entry name" value="CT_C_D"/>
    <property type="match status" value="1"/>
</dbReference>
<dbReference type="SMART" id="SM00796">
    <property type="entry name" value="AHS1"/>
    <property type="match status" value="1"/>
</dbReference>
<dbReference type="NCBIfam" id="TIGR00370">
    <property type="entry name" value="5-oxoprolinase subunit PxpB"/>
    <property type="match status" value="1"/>
</dbReference>
<dbReference type="Proteomes" id="UP000271256">
    <property type="component" value="Unassembled WGS sequence"/>
</dbReference>
<dbReference type="OrthoDB" id="9778567at2"/>
<dbReference type="PANTHER" id="PTHR34698:SF2">
    <property type="entry name" value="5-OXOPROLINASE SUBUNIT B"/>
    <property type="match status" value="1"/>
</dbReference>
<name>A0A494WRJ7_9FIRM</name>
<reference evidence="5 6" key="1">
    <citation type="submission" date="2018-10" db="EMBL/GenBank/DDBJ databases">
        <authorList>
            <person name="Grouzdev D.S."/>
            <person name="Krutkina M.S."/>
            <person name="Tourova T.P."/>
            <person name="Nazina T.N."/>
        </authorList>
    </citation>
    <scope>NUCLEOTIDE SEQUENCE [LARGE SCALE GENOMIC DNA]</scope>
    <source>
        <strain evidence="5 6">435</strain>
    </source>
</reference>
<evidence type="ECO:0000256" key="3">
    <source>
        <dbReference type="ARBA" id="ARBA00022840"/>
    </source>
</evidence>
<proteinExistence type="predicted"/>
<dbReference type="Gene3D" id="2.40.100.10">
    <property type="entry name" value="Cyclophilin-like"/>
    <property type="match status" value="1"/>
</dbReference>
<dbReference type="InterPro" id="IPR029000">
    <property type="entry name" value="Cyclophilin-like_dom_sf"/>
</dbReference>
<keyword evidence="1" id="KW-0547">Nucleotide-binding</keyword>
<dbReference type="EMBL" id="RBWE01000001">
    <property type="protein sequence ID" value="RKO65859.1"/>
    <property type="molecule type" value="Genomic_DNA"/>
</dbReference>
<dbReference type="Gene3D" id="3.30.1360.40">
    <property type="match status" value="1"/>
</dbReference>
<keyword evidence="3" id="KW-0067">ATP-binding</keyword>
<evidence type="ECO:0000313" key="6">
    <source>
        <dbReference type="Proteomes" id="UP000271256"/>
    </source>
</evidence>
<dbReference type="RefSeq" id="WP_121450325.1">
    <property type="nucleotide sequence ID" value="NZ_RBWE01000001.1"/>
</dbReference>
<dbReference type="InterPro" id="IPR010016">
    <property type="entry name" value="PxpB"/>
</dbReference>
<dbReference type="AlphaFoldDB" id="A0A494WRJ7"/>
<feature type="domain" description="Carboxyltransferase" evidence="4">
    <location>
        <begin position="5"/>
        <end position="206"/>
    </location>
</feature>
<keyword evidence="2 5" id="KW-0378">Hydrolase</keyword>
<dbReference type="GO" id="GO:0005524">
    <property type="term" value="F:ATP binding"/>
    <property type="evidence" value="ECO:0007669"/>
    <property type="project" value="UniProtKB-KW"/>
</dbReference>
<evidence type="ECO:0000256" key="2">
    <source>
        <dbReference type="ARBA" id="ARBA00022801"/>
    </source>
</evidence>
<organism evidence="5 6">
    <name type="scientific">Desulfofundulus salinus</name>
    <dbReference type="NCBI Taxonomy" id="2419843"/>
    <lineage>
        <taxon>Bacteria</taxon>
        <taxon>Bacillati</taxon>
        <taxon>Bacillota</taxon>
        <taxon>Clostridia</taxon>
        <taxon>Eubacteriales</taxon>
        <taxon>Peptococcaceae</taxon>
        <taxon>Desulfofundulus</taxon>
    </lineage>
</organism>